<dbReference type="STRING" id="576137.A0A1L7WHX2"/>
<accession>A0A1L7WHX2</accession>
<dbReference type="AlphaFoldDB" id="A0A1L7WHX2"/>
<evidence type="ECO:0000259" key="2">
    <source>
        <dbReference type="PROSITE" id="PS51462"/>
    </source>
</evidence>
<proteinExistence type="predicted"/>
<dbReference type="PROSITE" id="PS51462">
    <property type="entry name" value="NUDIX"/>
    <property type="match status" value="1"/>
</dbReference>
<dbReference type="InterPro" id="IPR000086">
    <property type="entry name" value="NUDIX_hydrolase_dom"/>
</dbReference>
<dbReference type="Gene3D" id="3.90.79.10">
    <property type="entry name" value="Nucleoside Triphosphate Pyrophosphohydrolase"/>
    <property type="match status" value="1"/>
</dbReference>
<dbReference type="Pfam" id="PF00293">
    <property type="entry name" value="NUDIX"/>
    <property type="match status" value="1"/>
</dbReference>
<dbReference type="EMBL" id="FJOG01000002">
    <property type="protein sequence ID" value="CZR52380.1"/>
    <property type="molecule type" value="Genomic_DNA"/>
</dbReference>
<keyword evidence="1" id="KW-0378">Hydrolase</keyword>
<reference evidence="3 4" key="1">
    <citation type="submission" date="2016-03" db="EMBL/GenBank/DDBJ databases">
        <authorList>
            <person name="Ploux O."/>
        </authorList>
    </citation>
    <scope>NUCLEOTIDE SEQUENCE [LARGE SCALE GENOMIC DNA]</scope>
    <source>
        <strain evidence="3 4">UAMH 11012</strain>
    </source>
</reference>
<dbReference type="GO" id="GO:0004081">
    <property type="term" value="F:bis(5'-nucleosyl)-tetraphosphatase (asymmetrical) activity"/>
    <property type="evidence" value="ECO:0007669"/>
    <property type="project" value="TreeGrafter"/>
</dbReference>
<dbReference type="SUPFAM" id="SSF55811">
    <property type="entry name" value="Nudix"/>
    <property type="match status" value="1"/>
</dbReference>
<protein>
    <recommendedName>
        <fullName evidence="2">Nudix hydrolase domain-containing protein</fullName>
    </recommendedName>
</protein>
<dbReference type="OrthoDB" id="276276at2759"/>
<keyword evidence="4" id="KW-1185">Reference proteome</keyword>
<organism evidence="3 4">
    <name type="scientific">Phialocephala subalpina</name>
    <dbReference type="NCBI Taxonomy" id="576137"/>
    <lineage>
        <taxon>Eukaryota</taxon>
        <taxon>Fungi</taxon>
        <taxon>Dikarya</taxon>
        <taxon>Ascomycota</taxon>
        <taxon>Pezizomycotina</taxon>
        <taxon>Leotiomycetes</taxon>
        <taxon>Helotiales</taxon>
        <taxon>Mollisiaceae</taxon>
        <taxon>Phialocephala</taxon>
        <taxon>Phialocephala fortinii species complex</taxon>
    </lineage>
</organism>
<feature type="domain" description="Nudix hydrolase" evidence="2">
    <location>
        <begin position="9"/>
        <end position="171"/>
    </location>
</feature>
<dbReference type="Proteomes" id="UP000184330">
    <property type="component" value="Unassembled WGS sequence"/>
</dbReference>
<sequence>MSTPDLPPINDRSYGVIPLRLLPTSTTTKPSTTNTHLLLISQKTLPPPNHPPGQPVPTFWCFPKGHPEKGDGPIEHTAVRELEEETSLRISVSDLIPLYDKEGNEIHLKERYTNPIRRKGKEVTYFLGLVPEGQEIKLQEKEVADARWVSWDEAIGLITFEECRSMLGVVREALDSGEGEGKVREKI</sequence>
<dbReference type="GO" id="GO:0006167">
    <property type="term" value="P:AMP biosynthetic process"/>
    <property type="evidence" value="ECO:0007669"/>
    <property type="project" value="TreeGrafter"/>
</dbReference>
<dbReference type="PANTHER" id="PTHR21340:SF0">
    <property type="entry name" value="BIS(5'-NUCLEOSYL)-TETRAPHOSPHATASE [ASYMMETRICAL]"/>
    <property type="match status" value="1"/>
</dbReference>
<gene>
    <name evidence="3" type="ORF">PAC_02257</name>
</gene>
<dbReference type="InterPro" id="IPR015797">
    <property type="entry name" value="NUDIX_hydrolase-like_dom_sf"/>
</dbReference>
<dbReference type="GO" id="GO:0006754">
    <property type="term" value="P:ATP biosynthetic process"/>
    <property type="evidence" value="ECO:0007669"/>
    <property type="project" value="TreeGrafter"/>
</dbReference>
<dbReference type="InterPro" id="IPR051325">
    <property type="entry name" value="Nudix_hydrolase_domain"/>
</dbReference>
<name>A0A1L7WHX2_9HELO</name>
<dbReference type="PANTHER" id="PTHR21340">
    <property type="entry name" value="DIADENOSINE 5,5-P1,P4-TETRAPHOSPHATE PYROPHOSPHOHYDROLASE MUTT"/>
    <property type="match status" value="1"/>
</dbReference>
<evidence type="ECO:0000313" key="4">
    <source>
        <dbReference type="Proteomes" id="UP000184330"/>
    </source>
</evidence>
<evidence type="ECO:0000313" key="3">
    <source>
        <dbReference type="EMBL" id="CZR52380.1"/>
    </source>
</evidence>
<evidence type="ECO:0000256" key="1">
    <source>
        <dbReference type="ARBA" id="ARBA00022801"/>
    </source>
</evidence>